<name>Q6AJC5_DESPS</name>
<dbReference type="HOGENOM" id="CLU_1452252_0_0_7"/>
<proteinExistence type="predicted"/>
<dbReference type="EMBL" id="CR522870">
    <property type="protein sequence ID" value="CAG37555.1"/>
    <property type="molecule type" value="Genomic_DNA"/>
</dbReference>
<organism evidence="1 2">
    <name type="scientific">Desulfotalea psychrophila (strain LSv54 / DSM 12343)</name>
    <dbReference type="NCBI Taxonomy" id="177439"/>
    <lineage>
        <taxon>Bacteria</taxon>
        <taxon>Pseudomonadati</taxon>
        <taxon>Thermodesulfobacteriota</taxon>
        <taxon>Desulfobulbia</taxon>
        <taxon>Desulfobulbales</taxon>
        <taxon>Desulfocapsaceae</taxon>
        <taxon>Desulfotalea</taxon>
    </lineage>
</organism>
<reference evidence="2" key="1">
    <citation type="journal article" date="2004" name="Environ. Microbiol.">
        <title>The genome of Desulfotalea psychrophila, a sulfate-reducing bacterium from permanently cold Arctic sediments.</title>
        <authorList>
            <person name="Rabus R."/>
            <person name="Ruepp A."/>
            <person name="Frickey T."/>
            <person name="Rattei T."/>
            <person name="Fartmann B."/>
            <person name="Stark M."/>
            <person name="Bauer M."/>
            <person name="Zibat A."/>
            <person name="Lombardot T."/>
            <person name="Becker I."/>
            <person name="Amann J."/>
            <person name="Gellner K."/>
            <person name="Teeling H."/>
            <person name="Leuschner W.D."/>
            <person name="Gloeckner F.-O."/>
            <person name="Lupas A.N."/>
            <person name="Amann R."/>
            <person name="Klenk H.-P."/>
        </authorList>
    </citation>
    <scope>NUCLEOTIDE SEQUENCE [LARGE SCALE GENOMIC DNA]</scope>
    <source>
        <strain evidence="2">DSM 12343 / LSv54</strain>
    </source>
</reference>
<dbReference type="KEGG" id="dps:DP2826"/>
<evidence type="ECO:0000313" key="2">
    <source>
        <dbReference type="Proteomes" id="UP000000602"/>
    </source>
</evidence>
<dbReference type="AlphaFoldDB" id="Q6AJC5"/>
<dbReference type="OrthoDB" id="5431394at2"/>
<dbReference type="Gene3D" id="3.10.450.50">
    <property type="match status" value="1"/>
</dbReference>
<dbReference type="RefSeq" id="WP_011190067.1">
    <property type="nucleotide sequence ID" value="NC_006138.1"/>
</dbReference>
<dbReference type="eggNOG" id="COG3012">
    <property type="taxonomic scope" value="Bacteria"/>
</dbReference>
<dbReference type="Pfam" id="PF02810">
    <property type="entry name" value="SEC-C"/>
    <property type="match status" value="1"/>
</dbReference>
<accession>Q6AJC5</accession>
<dbReference type="InterPro" id="IPR004027">
    <property type="entry name" value="SEC_C_motif"/>
</dbReference>
<protein>
    <recommendedName>
        <fullName evidence="3">Preprotein translocase subunit SecA</fullName>
    </recommendedName>
</protein>
<keyword evidence="2" id="KW-1185">Reference proteome</keyword>
<dbReference type="STRING" id="177439.DP2826"/>
<sequence length="170" mass="18935">MAKIGRNEPCPCRSGKKFKHCCGLKVAEKQVPLTPEQALKITLMGGVEDVQLAAENKKVVQKELGVFYFYSTAAGDAWLLEMTECDCVQLARGGERLEPPIDENPETIEINWSHTFAIQDKQFEMTAYADKVVSVLADAPSHEISAAVRRIRKKFTASELQQVHVTQPSE</sequence>
<evidence type="ECO:0000313" key="1">
    <source>
        <dbReference type="EMBL" id="CAG37555.1"/>
    </source>
</evidence>
<dbReference type="SUPFAM" id="SSF103642">
    <property type="entry name" value="Sec-C motif"/>
    <property type="match status" value="1"/>
</dbReference>
<gene>
    <name evidence="1" type="ordered locus">DP2826</name>
</gene>
<evidence type="ECO:0008006" key="3">
    <source>
        <dbReference type="Google" id="ProtNLM"/>
    </source>
</evidence>
<dbReference type="Proteomes" id="UP000000602">
    <property type="component" value="Chromosome"/>
</dbReference>